<feature type="region of interest" description="Disordered" evidence="1">
    <location>
        <begin position="315"/>
        <end position="374"/>
    </location>
</feature>
<evidence type="ECO:0000256" key="1">
    <source>
        <dbReference type="SAM" id="MobiDB-lite"/>
    </source>
</evidence>
<dbReference type="HOGENOM" id="CLU_051536_1_0_1"/>
<gene>
    <name evidence="4" type="ORF">OIDMADRAFT_113652</name>
</gene>
<keyword evidence="2" id="KW-1133">Transmembrane helix</keyword>
<dbReference type="InParanoid" id="A0A0C3HVF6"/>
<keyword evidence="2" id="KW-0472">Membrane</keyword>
<keyword evidence="5" id="KW-1185">Reference proteome</keyword>
<evidence type="ECO:0000313" key="5">
    <source>
        <dbReference type="Proteomes" id="UP000054321"/>
    </source>
</evidence>
<evidence type="ECO:0000256" key="3">
    <source>
        <dbReference type="SAM" id="SignalP"/>
    </source>
</evidence>
<feature type="signal peptide" evidence="3">
    <location>
        <begin position="1"/>
        <end position="19"/>
    </location>
</feature>
<sequence>MPSLTRFLFLLLLPVIAHALLVAPNSPCAPQCGNVLTTTSGAEISCNDGDYASSTYGAAFQSCINCELASTYVDPQSNMTDLQAALYNLRFAVSWCLWGYENNTNVADTSCLTTLSCGPLNATFEFGLNSSTAAAYDYEYCNIFDERYNQIAEPKCSPCLAETGSSWYLSNFITIVYGACVQTPNPGTILSYQGNVFSTTQVNLTTPAPTSLPYDNGYSDGLSLGAKVGISVGAILVALFIASFCIVCIGRRRRKRFLREKARQSGYEWDAARHGRVAMADSSAGERTPGGFFDSPQSQKPFANAWGYPQDVKSAHSLQDSPVTPIVRQNRMPDWPRDRKSPLEDTRGERIEMMGVGGGGISHPQPMLQPSTMR</sequence>
<proteinExistence type="predicted"/>
<keyword evidence="2" id="KW-0812">Transmembrane</keyword>
<dbReference type="Proteomes" id="UP000054321">
    <property type="component" value="Unassembled WGS sequence"/>
</dbReference>
<name>A0A0C3HVF6_OIDMZ</name>
<feature type="chain" id="PRO_5002165595" description="LPXTG-domain-containing protein" evidence="3">
    <location>
        <begin position="20"/>
        <end position="374"/>
    </location>
</feature>
<reference evidence="5" key="2">
    <citation type="submission" date="2015-01" db="EMBL/GenBank/DDBJ databases">
        <title>Evolutionary Origins and Diversification of the Mycorrhizal Mutualists.</title>
        <authorList>
            <consortium name="DOE Joint Genome Institute"/>
            <consortium name="Mycorrhizal Genomics Consortium"/>
            <person name="Kohler A."/>
            <person name="Kuo A."/>
            <person name="Nagy L.G."/>
            <person name="Floudas D."/>
            <person name="Copeland A."/>
            <person name="Barry K.W."/>
            <person name="Cichocki N."/>
            <person name="Veneault-Fourrey C."/>
            <person name="LaButti K."/>
            <person name="Lindquist E.A."/>
            <person name="Lipzen A."/>
            <person name="Lundell T."/>
            <person name="Morin E."/>
            <person name="Murat C."/>
            <person name="Riley R."/>
            <person name="Ohm R."/>
            <person name="Sun H."/>
            <person name="Tunlid A."/>
            <person name="Henrissat B."/>
            <person name="Grigoriev I.V."/>
            <person name="Hibbett D.S."/>
            <person name="Martin F."/>
        </authorList>
    </citation>
    <scope>NUCLEOTIDE SEQUENCE [LARGE SCALE GENOMIC DNA]</scope>
    <source>
        <strain evidence="5">Zn</strain>
    </source>
</reference>
<evidence type="ECO:0000256" key="2">
    <source>
        <dbReference type="SAM" id="Phobius"/>
    </source>
</evidence>
<evidence type="ECO:0000313" key="4">
    <source>
        <dbReference type="EMBL" id="KIN06202.1"/>
    </source>
</evidence>
<reference evidence="4 5" key="1">
    <citation type="submission" date="2014-04" db="EMBL/GenBank/DDBJ databases">
        <authorList>
            <consortium name="DOE Joint Genome Institute"/>
            <person name="Kuo A."/>
            <person name="Martino E."/>
            <person name="Perotto S."/>
            <person name="Kohler A."/>
            <person name="Nagy L.G."/>
            <person name="Floudas D."/>
            <person name="Copeland A."/>
            <person name="Barry K.W."/>
            <person name="Cichocki N."/>
            <person name="Veneault-Fourrey C."/>
            <person name="LaButti K."/>
            <person name="Lindquist E.A."/>
            <person name="Lipzen A."/>
            <person name="Lundell T."/>
            <person name="Morin E."/>
            <person name="Murat C."/>
            <person name="Sun H."/>
            <person name="Tunlid A."/>
            <person name="Henrissat B."/>
            <person name="Grigoriev I.V."/>
            <person name="Hibbett D.S."/>
            <person name="Martin F."/>
            <person name="Nordberg H.P."/>
            <person name="Cantor M.N."/>
            <person name="Hua S.X."/>
        </authorList>
    </citation>
    <scope>NUCLEOTIDE SEQUENCE [LARGE SCALE GENOMIC DNA]</scope>
    <source>
        <strain evidence="4 5">Zn</strain>
    </source>
</reference>
<dbReference type="AlphaFoldDB" id="A0A0C3HVF6"/>
<feature type="compositionally biased region" description="Basic and acidic residues" evidence="1">
    <location>
        <begin position="334"/>
        <end position="352"/>
    </location>
</feature>
<dbReference type="STRING" id="913774.A0A0C3HVF6"/>
<accession>A0A0C3HVF6</accession>
<feature type="transmembrane region" description="Helical" evidence="2">
    <location>
        <begin position="228"/>
        <end position="249"/>
    </location>
</feature>
<keyword evidence="3" id="KW-0732">Signal</keyword>
<protein>
    <recommendedName>
        <fullName evidence="6">LPXTG-domain-containing protein</fullName>
    </recommendedName>
</protein>
<evidence type="ECO:0008006" key="6">
    <source>
        <dbReference type="Google" id="ProtNLM"/>
    </source>
</evidence>
<dbReference type="EMBL" id="KN832871">
    <property type="protein sequence ID" value="KIN06202.1"/>
    <property type="molecule type" value="Genomic_DNA"/>
</dbReference>
<organism evidence="4 5">
    <name type="scientific">Oidiodendron maius (strain Zn)</name>
    <dbReference type="NCBI Taxonomy" id="913774"/>
    <lineage>
        <taxon>Eukaryota</taxon>
        <taxon>Fungi</taxon>
        <taxon>Dikarya</taxon>
        <taxon>Ascomycota</taxon>
        <taxon>Pezizomycotina</taxon>
        <taxon>Leotiomycetes</taxon>
        <taxon>Leotiomycetes incertae sedis</taxon>
        <taxon>Myxotrichaceae</taxon>
        <taxon>Oidiodendron</taxon>
    </lineage>
</organism>
<dbReference type="OrthoDB" id="5239590at2759"/>